<dbReference type="KEGG" id="spun:BFF78_37605"/>
<protein>
    <submittedName>
        <fullName evidence="1">Uncharacterized protein</fullName>
    </submittedName>
</protein>
<sequence>MEQPMARNVRLSPQIAQQIRTPAAKLDTADMPSDAATAQELLPRMLSELVKGKRDRRWRVGRHGSIAHGVLGLPAAQIAATAPCVLCEQSDSLAL</sequence>
<accession>A0A1D7YKC9</accession>
<name>A0A1D7YKC9_9ACTN</name>
<evidence type="ECO:0000313" key="1">
    <source>
        <dbReference type="EMBL" id="AOR36011.1"/>
    </source>
</evidence>
<dbReference type="AlphaFoldDB" id="A0A1D7YKC9"/>
<reference evidence="2" key="1">
    <citation type="submission" date="2016-09" db="EMBL/GenBank/DDBJ databases">
        <title>Streptomyces puniciscabiei strain:TW1S1 Genome sequencing and assembly.</title>
        <authorList>
            <person name="Kim M.-K."/>
            <person name="Kim S.B."/>
        </authorList>
    </citation>
    <scope>NUCLEOTIDE SEQUENCE [LARGE SCALE GENOMIC DNA]</scope>
    <source>
        <strain evidence="2">TW1S1</strain>
    </source>
</reference>
<organism evidence="1 2">
    <name type="scientific">Streptomyces fodineus</name>
    <dbReference type="NCBI Taxonomy" id="1904616"/>
    <lineage>
        <taxon>Bacteria</taxon>
        <taxon>Bacillati</taxon>
        <taxon>Actinomycetota</taxon>
        <taxon>Actinomycetes</taxon>
        <taxon>Kitasatosporales</taxon>
        <taxon>Streptomycetaceae</taxon>
        <taxon>Streptomyces</taxon>
    </lineage>
</organism>
<gene>
    <name evidence="1" type="ORF">BFF78_37605</name>
</gene>
<dbReference type="EMBL" id="CP017248">
    <property type="protein sequence ID" value="AOR36011.1"/>
    <property type="molecule type" value="Genomic_DNA"/>
</dbReference>
<dbReference type="RefSeq" id="WP_069782524.1">
    <property type="nucleotide sequence ID" value="NZ_CP017248.1"/>
</dbReference>
<evidence type="ECO:0000313" key="2">
    <source>
        <dbReference type="Proteomes" id="UP000094960"/>
    </source>
</evidence>
<keyword evidence="2" id="KW-1185">Reference proteome</keyword>
<proteinExistence type="predicted"/>
<dbReference type="Proteomes" id="UP000094960">
    <property type="component" value="Chromosome"/>
</dbReference>